<evidence type="ECO:0000259" key="2">
    <source>
        <dbReference type="PROSITE" id="PS50041"/>
    </source>
</evidence>
<dbReference type="PROSITE" id="PS00615">
    <property type="entry name" value="C_TYPE_LECTIN_1"/>
    <property type="match status" value="1"/>
</dbReference>
<dbReference type="InterPro" id="IPR016187">
    <property type="entry name" value="CTDL_fold"/>
</dbReference>
<dbReference type="EnsemblMetazoa" id="XM_038202821.1">
    <property type="protein sequence ID" value="XP_038058749.1"/>
    <property type="gene ID" value="LOC119730028"/>
</dbReference>
<dbReference type="InterPro" id="IPR016186">
    <property type="entry name" value="C-type_lectin-like/link_sf"/>
</dbReference>
<organism evidence="3 4">
    <name type="scientific">Patiria miniata</name>
    <name type="common">Bat star</name>
    <name type="synonym">Asterina miniata</name>
    <dbReference type="NCBI Taxonomy" id="46514"/>
    <lineage>
        <taxon>Eukaryota</taxon>
        <taxon>Metazoa</taxon>
        <taxon>Echinodermata</taxon>
        <taxon>Eleutherozoa</taxon>
        <taxon>Asterozoa</taxon>
        <taxon>Asteroidea</taxon>
        <taxon>Valvatacea</taxon>
        <taxon>Valvatida</taxon>
        <taxon>Asterinidae</taxon>
        <taxon>Patiria</taxon>
    </lineage>
</organism>
<dbReference type="InterPro" id="IPR050111">
    <property type="entry name" value="C-type_lectin/snaclec_domain"/>
</dbReference>
<feature type="domain" description="C-type lectin" evidence="2">
    <location>
        <begin position="1"/>
        <end position="100"/>
    </location>
</feature>
<evidence type="ECO:0000313" key="4">
    <source>
        <dbReference type="Proteomes" id="UP000887568"/>
    </source>
</evidence>
<sequence length="103" mass="11750">MQYCLQFTNPDGKAAHLVSVTSEEENQFLLSYATLAGNQRFWIGYQYDNAQGRFIWVDGTSEAGYENWYPRQPTYGACVTVYDGFWASVWCTNSNGFVCKMAI</sequence>
<dbReference type="OMA" id="KWINIQC"/>
<dbReference type="SMART" id="SM00034">
    <property type="entry name" value="CLECT"/>
    <property type="match status" value="1"/>
</dbReference>
<evidence type="ECO:0000256" key="1">
    <source>
        <dbReference type="ARBA" id="ARBA00023157"/>
    </source>
</evidence>
<keyword evidence="1" id="KW-1015">Disulfide bond</keyword>
<dbReference type="InterPro" id="IPR001304">
    <property type="entry name" value="C-type_lectin-like"/>
</dbReference>
<reference evidence="3" key="1">
    <citation type="submission" date="2022-11" db="UniProtKB">
        <authorList>
            <consortium name="EnsemblMetazoa"/>
        </authorList>
    </citation>
    <scope>IDENTIFICATION</scope>
</reference>
<dbReference type="Proteomes" id="UP000887568">
    <property type="component" value="Unplaced"/>
</dbReference>
<dbReference type="GeneID" id="119730028"/>
<dbReference type="SUPFAM" id="SSF56436">
    <property type="entry name" value="C-type lectin-like"/>
    <property type="match status" value="1"/>
</dbReference>
<evidence type="ECO:0000313" key="3">
    <source>
        <dbReference type="EnsemblMetazoa" id="XP_038058749.1"/>
    </source>
</evidence>
<name>A0A914A5F4_PATMI</name>
<dbReference type="PROSITE" id="PS50041">
    <property type="entry name" value="C_TYPE_LECTIN_2"/>
    <property type="match status" value="1"/>
</dbReference>
<dbReference type="PANTHER" id="PTHR22803">
    <property type="entry name" value="MANNOSE, PHOSPHOLIPASE, LECTIN RECEPTOR RELATED"/>
    <property type="match status" value="1"/>
</dbReference>
<accession>A0A914A5F4</accession>
<dbReference type="InterPro" id="IPR018378">
    <property type="entry name" value="C-type_lectin_CS"/>
</dbReference>
<keyword evidence="4" id="KW-1185">Reference proteome</keyword>
<dbReference type="Pfam" id="PF00059">
    <property type="entry name" value="Lectin_C"/>
    <property type="match status" value="1"/>
</dbReference>
<dbReference type="RefSeq" id="XP_038058749.1">
    <property type="nucleotide sequence ID" value="XM_038202821.1"/>
</dbReference>
<protein>
    <recommendedName>
        <fullName evidence="2">C-type lectin domain-containing protein</fullName>
    </recommendedName>
</protein>
<dbReference type="Gene3D" id="3.10.100.10">
    <property type="entry name" value="Mannose-Binding Protein A, subunit A"/>
    <property type="match status" value="1"/>
</dbReference>
<dbReference type="AlphaFoldDB" id="A0A914A5F4"/>
<proteinExistence type="predicted"/>
<dbReference type="CDD" id="cd00037">
    <property type="entry name" value="CLECT"/>
    <property type="match status" value="1"/>
</dbReference>
<dbReference type="OrthoDB" id="441660at2759"/>